<evidence type="ECO:0000256" key="1">
    <source>
        <dbReference type="SAM" id="Phobius"/>
    </source>
</evidence>
<feature type="transmembrane region" description="Helical" evidence="1">
    <location>
        <begin position="12"/>
        <end position="37"/>
    </location>
</feature>
<proteinExistence type="predicted"/>
<keyword evidence="1" id="KW-0812">Transmembrane</keyword>
<evidence type="ECO:0000313" key="2">
    <source>
        <dbReference type="EMBL" id="MBT8768120.1"/>
    </source>
</evidence>
<name>A0ABS5XKE5_9GAMM</name>
<dbReference type="EMBL" id="JAGTIS010000011">
    <property type="protein sequence ID" value="MBT8768120.1"/>
    <property type="molecule type" value="Genomic_DNA"/>
</dbReference>
<protein>
    <submittedName>
        <fullName evidence="2">Uncharacterized protein</fullName>
    </submittedName>
</protein>
<accession>A0ABS5XKE5</accession>
<dbReference type="Proteomes" id="UP001519667">
    <property type="component" value="Unassembled WGS sequence"/>
</dbReference>
<dbReference type="RefSeq" id="WP_215377990.1">
    <property type="nucleotide sequence ID" value="NZ_JAGTIS010000011.1"/>
</dbReference>
<gene>
    <name evidence="2" type="ORF">J7302_18595</name>
</gene>
<reference evidence="2 3" key="1">
    <citation type="submission" date="2021-04" db="EMBL/GenBank/DDBJ databases">
        <title>Pseudomonas boanensis sp. nov., a bacterium isolated from river water used for household purposes in Boane District, Mozambique.</title>
        <authorList>
            <person name="Nicklasson M."/>
            <person name="Martin-Rodriguez A.J."/>
            <person name="Thorell K."/>
            <person name="Neves L."/>
            <person name="Mussagy A."/>
            <person name="Rydberg H.A."/>
            <person name="Hernroth B."/>
            <person name="Svensson-Stadler L."/>
            <person name="Sjoling A."/>
        </authorList>
    </citation>
    <scope>NUCLEOTIDE SEQUENCE [LARGE SCALE GENOMIC DNA]</scope>
    <source>
        <strain evidence="2 3">DB1</strain>
    </source>
</reference>
<evidence type="ECO:0000313" key="3">
    <source>
        <dbReference type="Proteomes" id="UP001519667"/>
    </source>
</evidence>
<keyword evidence="3" id="KW-1185">Reference proteome</keyword>
<feature type="transmembrane region" description="Helical" evidence="1">
    <location>
        <begin position="43"/>
        <end position="65"/>
    </location>
</feature>
<comment type="caution">
    <text evidence="2">The sequence shown here is derived from an EMBL/GenBank/DDBJ whole genome shotgun (WGS) entry which is preliminary data.</text>
</comment>
<sequence length="83" mass="9535">MLFKLLVFFYPIIRLVGPSLSALLSVGGLSLAGYAWFREDGLMYWLVALVCFISATFLGLLCHSYNWWLFKLRPRGCLFIPLK</sequence>
<organism evidence="2 3">
    <name type="scientific">Metapseudomonas boanensis</name>
    <dbReference type="NCBI Taxonomy" id="2822138"/>
    <lineage>
        <taxon>Bacteria</taxon>
        <taxon>Pseudomonadati</taxon>
        <taxon>Pseudomonadota</taxon>
        <taxon>Gammaproteobacteria</taxon>
        <taxon>Pseudomonadales</taxon>
        <taxon>Pseudomonadaceae</taxon>
        <taxon>Metapseudomonas</taxon>
    </lineage>
</organism>
<keyword evidence="1" id="KW-1133">Transmembrane helix</keyword>
<keyword evidence="1" id="KW-0472">Membrane</keyword>